<dbReference type="GO" id="GO:0046872">
    <property type="term" value="F:metal ion binding"/>
    <property type="evidence" value="ECO:0007669"/>
    <property type="project" value="UniProtKB-UniRule"/>
</dbReference>
<comment type="similarity">
    <text evidence="8">Belongs to the peptidase M24A family. Methionine aminopeptidase archaeal type 2 subfamily.</text>
</comment>
<feature type="binding site" evidence="8">
    <location>
        <position position="191"/>
    </location>
    <ligand>
        <name>a divalent metal cation</name>
        <dbReference type="ChEBI" id="CHEBI:60240"/>
        <label>2</label>
        <note>catalytic</note>
    </ligand>
</feature>
<feature type="binding site" evidence="8">
    <location>
        <position position="88"/>
    </location>
    <ligand>
        <name>a divalent metal cation</name>
        <dbReference type="ChEBI" id="CHEBI:60240"/>
        <label>1</label>
    </ligand>
</feature>
<dbReference type="GO" id="GO:0004239">
    <property type="term" value="F:initiator methionyl aminopeptidase activity"/>
    <property type="evidence" value="ECO:0007669"/>
    <property type="project" value="UniProtKB-UniRule"/>
</dbReference>
<dbReference type="EC" id="3.4.11.18" evidence="8 9"/>
<dbReference type="InterPro" id="IPR050247">
    <property type="entry name" value="Met_Aminopeptidase_Type2"/>
</dbReference>
<dbReference type="AlphaFoldDB" id="A0A7G9YMX4"/>
<feature type="domain" description="Peptidase M24" evidence="10">
    <location>
        <begin position="12"/>
        <end position="208"/>
    </location>
</feature>
<evidence type="ECO:0000256" key="5">
    <source>
        <dbReference type="ARBA" id="ARBA00022670"/>
    </source>
</evidence>
<keyword evidence="4 8" id="KW-0031">Aminopeptidase</keyword>
<comment type="cofactor">
    <cofactor evidence="8">
        <name>Co(2+)</name>
        <dbReference type="ChEBI" id="CHEBI:48828"/>
    </cofactor>
    <cofactor evidence="8">
        <name>Zn(2+)</name>
        <dbReference type="ChEBI" id="CHEBI:29105"/>
    </cofactor>
    <cofactor evidence="8">
        <name>Mn(2+)</name>
        <dbReference type="ChEBI" id="CHEBI:29035"/>
    </cofactor>
    <cofactor evidence="8">
        <name>Fe(2+)</name>
        <dbReference type="ChEBI" id="CHEBI:29033"/>
    </cofactor>
    <text evidence="8">Binds 2 divalent metal cations per subunit. Has a high-affinity and a low affinity metal-binding site. The true nature of the physiological cofactor is under debate. The enzyme is active with cobalt, zinc, manganese or divalent iron ions. Most likely, methionine aminopeptidases function as mononuclear Fe(2+)-metalloproteases under physiological conditions, and the catalytically relevant metal-binding site has been assigned to the histidine-containing high-affinity site.</text>
</comment>
<feature type="binding site" evidence="8">
    <location>
        <position position="158"/>
    </location>
    <ligand>
        <name>a divalent metal cation</name>
        <dbReference type="ChEBI" id="CHEBI:60240"/>
        <label>2</label>
        <note>catalytic</note>
    </ligand>
</feature>
<accession>A0A7G9YMX4</accession>
<feature type="binding site" evidence="8">
    <location>
        <position position="281"/>
    </location>
    <ligand>
        <name>a divalent metal cation</name>
        <dbReference type="ChEBI" id="CHEBI:60240"/>
        <label>1</label>
    </ligand>
</feature>
<dbReference type="HAMAP" id="MF_01975">
    <property type="entry name" value="MetAP_2_arc"/>
    <property type="match status" value="1"/>
</dbReference>
<dbReference type="NCBIfam" id="TIGR00501">
    <property type="entry name" value="met_pdase_II"/>
    <property type="match status" value="1"/>
</dbReference>
<name>A0A7G9YMX4_9EURY</name>
<evidence type="ECO:0000256" key="6">
    <source>
        <dbReference type="ARBA" id="ARBA00022723"/>
    </source>
</evidence>
<comment type="subunit">
    <text evidence="8">Monomer.</text>
</comment>
<dbReference type="Gene3D" id="3.90.230.10">
    <property type="entry name" value="Creatinase/methionine aminopeptidase superfamily"/>
    <property type="match status" value="1"/>
</dbReference>
<evidence type="ECO:0000256" key="2">
    <source>
        <dbReference type="ARBA" id="ARBA00001936"/>
    </source>
</evidence>
<proteinExistence type="inferred from homology"/>
<evidence type="ECO:0000256" key="4">
    <source>
        <dbReference type="ARBA" id="ARBA00022438"/>
    </source>
</evidence>
<reference evidence="11" key="1">
    <citation type="submission" date="2020-06" db="EMBL/GenBank/DDBJ databases">
        <title>Unique genomic features of the anaerobic methanotrophic archaea.</title>
        <authorList>
            <person name="Chadwick G.L."/>
            <person name="Skennerton C.T."/>
            <person name="Laso-Perez R."/>
            <person name="Leu A.O."/>
            <person name="Speth D.R."/>
            <person name="Yu H."/>
            <person name="Morgan-Lang C."/>
            <person name="Hatzenpichler R."/>
            <person name="Goudeau D."/>
            <person name="Malmstrom R."/>
            <person name="Brazelton W.J."/>
            <person name="Woyke T."/>
            <person name="Hallam S.J."/>
            <person name="Tyson G.W."/>
            <person name="Wegener G."/>
            <person name="Boetius A."/>
            <person name="Orphan V."/>
        </authorList>
    </citation>
    <scope>NUCLEOTIDE SEQUENCE</scope>
</reference>
<keyword evidence="5 8" id="KW-0645">Protease</keyword>
<comment type="function">
    <text evidence="8 9">Removes the N-terminal methionine from nascent proteins. The N-terminal methionine is often cleaved when the second residue in the primary sequence is small and uncharged (Met-Ala-, Cys, Gly, Pro, Ser, Thr, or Val).</text>
</comment>
<feature type="binding site" evidence="8">
    <location>
        <position position="99"/>
    </location>
    <ligand>
        <name>a divalent metal cation</name>
        <dbReference type="ChEBI" id="CHEBI:60240"/>
        <label>2</label>
        <note>catalytic</note>
    </ligand>
</feature>
<dbReference type="InterPro" id="IPR028595">
    <property type="entry name" value="MetAP_archaeal"/>
</dbReference>
<evidence type="ECO:0000313" key="11">
    <source>
        <dbReference type="EMBL" id="QNO49358.1"/>
    </source>
</evidence>
<feature type="binding site" evidence="8">
    <location>
        <position position="99"/>
    </location>
    <ligand>
        <name>a divalent metal cation</name>
        <dbReference type="ChEBI" id="CHEBI:60240"/>
        <label>1</label>
    </ligand>
</feature>
<keyword evidence="7 8" id="KW-0378">Hydrolase</keyword>
<evidence type="ECO:0000259" key="10">
    <source>
        <dbReference type="Pfam" id="PF00557"/>
    </source>
</evidence>
<dbReference type="InterPro" id="IPR001714">
    <property type="entry name" value="Pept_M24_MAP"/>
</dbReference>
<dbReference type="PROSITE" id="PS01202">
    <property type="entry name" value="MAP_2"/>
    <property type="match status" value="1"/>
</dbReference>
<dbReference type="PANTHER" id="PTHR45777:SF2">
    <property type="entry name" value="METHIONINE AMINOPEPTIDASE 2"/>
    <property type="match status" value="1"/>
</dbReference>
<dbReference type="InterPro" id="IPR000994">
    <property type="entry name" value="Pept_M24"/>
</dbReference>
<evidence type="ECO:0000256" key="3">
    <source>
        <dbReference type="ARBA" id="ARBA00001954"/>
    </source>
</evidence>
<dbReference type="InterPro" id="IPR002468">
    <property type="entry name" value="Pept_M24A_MAP2"/>
</dbReference>
<dbReference type="GO" id="GO:0070006">
    <property type="term" value="F:metalloaminopeptidase activity"/>
    <property type="evidence" value="ECO:0007669"/>
    <property type="project" value="UniProtKB-UniRule"/>
</dbReference>
<organism evidence="11">
    <name type="scientific">Candidatus Methanogaster sp. ANME-2c ERB4</name>
    <dbReference type="NCBI Taxonomy" id="2759911"/>
    <lineage>
        <taxon>Archaea</taxon>
        <taxon>Methanobacteriati</taxon>
        <taxon>Methanobacteriota</taxon>
        <taxon>Stenosarchaea group</taxon>
        <taxon>Methanomicrobia</taxon>
        <taxon>Methanosarcinales</taxon>
        <taxon>ANME-2 cluster</taxon>
        <taxon>Candidatus Methanogasteraceae</taxon>
        <taxon>Candidatus Methanogaster</taxon>
    </lineage>
</organism>
<feature type="binding site" evidence="8">
    <location>
        <position position="281"/>
    </location>
    <ligand>
        <name>a divalent metal cation</name>
        <dbReference type="ChEBI" id="CHEBI:60240"/>
        <label>2</label>
        <note>catalytic</note>
    </ligand>
</feature>
<dbReference type="GO" id="GO:0005737">
    <property type="term" value="C:cytoplasm"/>
    <property type="evidence" value="ECO:0007669"/>
    <property type="project" value="TreeGrafter"/>
</dbReference>
<dbReference type="PRINTS" id="PR00599">
    <property type="entry name" value="MAPEPTIDASE"/>
</dbReference>
<comment type="cofactor">
    <cofactor evidence="2">
        <name>Mn(2+)</name>
        <dbReference type="ChEBI" id="CHEBI:29035"/>
    </cofactor>
</comment>
<comment type="cofactor">
    <cofactor evidence="3">
        <name>Fe(2+)</name>
        <dbReference type="ChEBI" id="CHEBI:29033"/>
    </cofactor>
</comment>
<dbReference type="GO" id="GO:0006508">
    <property type="term" value="P:proteolysis"/>
    <property type="evidence" value="ECO:0007669"/>
    <property type="project" value="UniProtKB-KW"/>
</dbReference>
<feature type="binding site" evidence="8">
    <location>
        <position position="166"/>
    </location>
    <ligand>
        <name>substrate</name>
    </ligand>
</feature>
<evidence type="ECO:0000256" key="7">
    <source>
        <dbReference type="ARBA" id="ARBA00022801"/>
    </source>
</evidence>
<feature type="binding site" evidence="8">
    <location>
        <position position="69"/>
    </location>
    <ligand>
        <name>substrate</name>
    </ligand>
</feature>
<dbReference type="SUPFAM" id="SSF46785">
    <property type="entry name" value="Winged helix' DNA-binding domain"/>
    <property type="match status" value="1"/>
</dbReference>
<evidence type="ECO:0000256" key="1">
    <source>
        <dbReference type="ARBA" id="ARBA00000294"/>
    </source>
</evidence>
<sequence length="296" mass="32609">MNTYYTSEEIDKYRQSGKILAEVREQTAKRITVGASILETAVFSENLIRDLGGQPAFPCNLSLNEDAAHYTPGADDTAVFGEDMVKLDIGVHVDGYIADSAMTVDLSDHPELVDASRAALESAISMIHAGIDTREIGAAIEEAIGEFGYRPISNLTGHGLAQYQAHAQPSIPNVHTRTGTVLHEGQVVAIEPFATEGEGKVRDAARWEIYHVTTEKPTLSRIPRERALLKEMMEYKNLPFARRWFSGEKIDLTFRQLAKKELIKPYPILREVSGALVSQAEHTVIVTENGCEVTTA</sequence>
<dbReference type="SUPFAM" id="SSF55920">
    <property type="entry name" value="Creatinase/aminopeptidase"/>
    <property type="match status" value="1"/>
</dbReference>
<dbReference type="EMBL" id="MT631378">
    <property type="protein sequence ID" value="QNO49358.1"/>
    <property type="molecule type" value="Genomic_DNA"/>
</dbReference>
<dbReference type="Gene3D" id="1.10.10.10">
    <property type="entry name" value="Winged helix-like DNA-binding domain superfamily/Winged helix DNA-binding domain"/>
    <property type="match status" value="1"/>
</dbReference>
<protein>
    <recommendedName>
        <fullName evidence="8 9">Methionine aminopeptidase</fullName>
        <shortName evidence="8">MAP</shortName>
        <shortName evidence="8">MetAP</shortName>
        <ecNumber evidence="8 9">3.4.11.18</ecNumber>
    </recommendedName>
    <alternativeName>
        <fullName evidence="8">Peptidase M</fullName>
    </alternativeName>
</protein>
<gene>
    <name evidence="8 11" type="primary">map</name>
    <name evidence="11" type="ORF">ICHGDBFH_00012</name>
</gene>
<dbReference type="InterPro" id="IPR036390">
    <property type="entry name" value="WH_DNA-bd_sf"/>
</dbReference>
<dbReference type="Pfam" id="PF00557">
    <property type="entry name" value="Peptidase_M24"/>
    <property type="match status" value="1"/>
</dbReference>
<dbReference type="InterPro" id="IPR036388">
    <property type="entry name" value="WH-like_DNA-bd_sf"/>
</dbReference>
<dbReference type="InterPro" id="IPR036005">
    <property type="entry name" value="Creatinase/aminopeptidase-like"/>
</dbReference>
<evidence type="ECO:0000256" key="8">
    <source>
        <dbReference type="HAMAP-Rule" id="MF_01975"/>
    </source>
</evidence>
<evidence type="ECO:0000256" key="9">
    <source>
        <dbReference type="RuleBase" id="RU003653"/>
    </source>
</evidence>
<dbReference type="InterPro" id="IPR018349">
    <property type="entry name" value="Pept_M24A_MAP2_BS"/>
</dbReference>
<comment type="catalytic activity">
    <reaction evidence="1 8 9">
        <text>Release of N-terminal amino acids, preferentially methionine, from peptides and arylamides.</text>
        <dbReference type="EC" id="3.4.11.18"/>
    </reaction>
</comment>
<keyword evidence="6 8" id="KW-0479">Metal-binding</keyword>
<dbReference type="PANTHER" id="PTHR45777">
    <property type="entry name" value="METHIONINE AMINOPEPTIDASE 2"/>
    <property type="match status" value="1"/>
</dbReference>